<name>A0A251TR68_HELAN</name>
<dbReference type="AlphaFoldDB" id="A0A251TR68"/>
<dbReference type="InterPro" id="IPR012340">
    <property type="entry name" value="NA-bd_OB-fold"/>
</dbReference>
<dbReference type="InParanoid" id="A0A251TR68"/>
<evidence type="ECO:0000313" key="2">
    <source>
        <dbReference type="EMBL" id="OTG13618.1"/>
    </source>
</evidence>
<accession>A0A251TR68</accession>
<organism evidence="2 3">
    <name type="scientific">Helianthus annuus</name>
    <name type="common">Common sunflower</name>
    <dbReference type="NCBI Taxonomy" id="4232"/>
    <lineage>
        <taxon>Eukaryota</taxon>
        <taxon>Viridiplantae</taxon>
        <taxon>Streptophyta</taxon>
        <taxon>Embryophyta</taxon>
        <taxon>Tracheophyta</taxon>
        <taxon>Spermatophyta</taxon>
        <taxon>Magnoliopsida</taxon>
        <taxon>eudicotyledons</taxon>
        <taxon>Gunneridae</taxon>
        <taxon>Pentapetalae</taxon>
        <taxon>asterids</taxon>
        <taxon>campanulids</taxon>
        <taxon>Asterales</taxon>
        <taxon>Asteraceae</taxon>
        <taxon>Asteroideae</taxon>
        <taxon>Heliantheae alliance</taxon>
        <taxon>Heliantheae</taxon>
        <taxon>Helianthus</taxon>
    </lineage>
</organism>
<reference evidence="2" key="2">
    <citation type="submission" date="2017-02" db="EMBL/GenBank/DDBJ databases">
        <title>Sunflower complete genome.</title>
        <authorList>
            <person name="Langlade N."/>
            <person name="Munos S."/>
        </authorList>
    </citation>
    <scope>NUCLEOTIDE SEQUENCE [LARGE SCALE GENOMIC DNA]</scope>
    <source>
        <tissue evidence="2">Leaves</tissue>
    </source>
</reference>
<reference evidence="1 3" key="1">
    <citation type="journal article" date="2017" name="Nature">
        <title>The sunflower genome provides insights into oil metabolism, flowering and Asterid evolution.</title>
        <authorList>
            <person name="Badouin H."/>
            <person name="Gouzy J."/>
            <person name="Grassa C.J."/>
            <person name="Murat F."/>
            <person name="Staton S.E."/>
            <person name="Cottret L."/>
            <person name="Lelandais-Briere C."/>
            <person name="Owens G.L."/>
            <person name="Carrere S."/>
            <person name="Mayjonade B."/>
            <person name="Legrand L."/>
            <person name="Gill N."/>
            <person name="Kane N.C."/>
            <person name="Bowers J.E."/>
            <person name="Hubner S."/>
            <person name="Bellec A."/>
            <person name="Berard A."/>
            <person name="Berges H."/>
            <person name="Blanchet N."/>
            <person name="Boniface M.C."/>
            <person name="Brunel D."/>
            <person name="Catrice O."/>
            <person name="Chaidir N."/>
            <person name="Claudel C."/>
            <person name="Donnadieu C."/>
            <person name="Faraut T."/>
            <person name="Fievet G."/>
            <person name="Helmstetter N."/>
            <person name="King M."/>
            <person name="Knapp S.J."/>
            <person name="Lai Z."/>
            <person name="Le Paslier M.C."/>
            <person name="Lippi Y."/>
            <person name="Lorenzon L."/>
            <person name="Mandel J.R."/>
            <person name="Marage G."/>
            <person name="Marchand G."/>
            <person name="Marquand E."/>
            <person name="Bret-Mestries E."/>
            <person name="Morien E."/>
            <person name="Nambeesan S."/>
            <person name="Nguyen T."/>
            <person name="Pegot-Espagnet P."/>
            <person name="Pouilly N."/>
            <person name="Raftis F."/>
            <person name="Sallet E."/>
            <person name="Schiex T."/>
            <person name="Thomas J."/>
            <person name="Vandecasteele C."/>
            <person name="Vares D."/>
            <person name="Vear F."/>
            <person name="Vautrin S."/>
            <person name="Crespi M."/>
            <person name="Mangin B."/>
            <person name="Burke J.M."/>
            <person name="Salse J."/>
            <person name="Munos S."/>
            <person name="Vincourt P."/>
            <person name="Rieseberg L.H."/>
            <person name="Langlade N.B."/>
        </authorList>
    </citation>
    <scope>NUCLEOTIDE SEQUENCE [LARGE SCALE GENOMIC DNA]</scope>
    <source>
        <strain evidence="3">cv. SF193</strain>
        <tissue evidence="1">Leaves</tissue>
    </source>
</reference>
<dbReference type="STRING" id="4232.A0A251TR68"/>
<reference evidence="1" key="3">
    <citation type="submission" date="2020-06" db="EMBL/GenBank/DDBJ databases">
        <title>Helianthus annuus Genome sequencing and assembly Release 2.</title>
        <authorList>
            <person name="Gouzy J."/>
            <person name="Langlade N."/>
            <person name="Munos S."/>
        </authorList>
    </citation>
    <scope>NUCLEOTIDE SEQUENCE</scope>
    <source>
        <tissue evidence="1">Leaves</tissue>
    </source>
</reference>
<sequence length="181" mass="20541">MEYPRQSFDEVVVLDDKQDGSEGFDEVVVLECNTDACNTKAVSSYPRVPIHVQECTVIVTLALFEREVVKLLKVSANQLLDKNIELANEGSFPDELKALLNQKFAFKIAIGSFNIKNKSDGYSVSKLTENPLVISVLDKKFDDIQPVDVDGHVGYPWHYSLVMDMIGWFCWWHDDTPVVRQ</sequence>
<gene>
    <name evidence="2" type="ORF">HannXRQ_Chr09g0240161</name>
    <name evidence="1" type="ORF">HanXRQr2_Chr09g0365671</name>
</gene>
<dbReference type="Proteomes" id="UP000215914">
    <property type="component" value="Chromosome 9"/>
</dbReference>
<proteinExistence type="predicted"/>
<protein>
    <submittedName>
        <fullName evidence="2">Uncharacterized protein</fullName>
    </submittedName>
</protein>
<dbReference type="Gramene" id="mRNA:HanXRQr2_Chr09g0365671">
    <property type="protein sequence ID" value="mRNA:HanXRQr2_Chr09g0365671"/>
    <property type="gene ID" value="HanXRQr2_Chr09g0365671"/>
</dbReference>
<dbReference type="EMBL" id="MNCJ02000324">
    <property type="protein sequence ID" value="KAF5788995.1"/>
    <property type="molecule type" value="Genomic_DNA"/>
</dbReference>
<dbReference type="Gene3D" id="2.40.50.140">
    <property type="entry name" value="Nucleic acid-binding proteins"/>
    <property type="match status" value="1"/>
</dbReference>
<keyword evidence="3" id="KW-1185">Reference proteome</keyword>
<evidence type="ECO:0000313" key="3">
    <source>
        <dbReference type="Proteomes" id="UP000215914"/>
    </source>
</evidence>
<evidence type="ECO:0000313" key="1">
    <source>
        <dbReference type="EMBL" id="KAF5788995.1"/>
    </source>
</evidence>
<dbReference type="EMBL" id="CM007898">
    <property type="protein sequence ID" value="OTG13618.1"/>
    <property type="molecule type" value="Genomic_DNA"/>
</dbReference>